<keyword evidence="2" id="KW-0813">Transport</keyword>
<gene>
    <name evidence="6" type="ORF">SAMN02745784_02237</name>
</gene>
<evidence type="ECO:0000256" key="3">
    <source>
        <dbReference type="ARBA" id="ARBA00022741"/>
    </source>
</evidence>
<dbReference type="SUPFAM" id="SSF52540">
    <property type="entry name" value="P-loop containing nucleoside triphosphate hydrolases"/>
    <property type="match status" value="2"/>
</dbReference>
<dbReference type="EMBL" id="FQTY01000011">
    <property type="protein sequence ID" value="SHE92419.1"/>
    <property type="molecule type" value="Genomic_DNA"/>
</dbReference>
<dbReference type="InterPro" id="IPR027417">
    <property type="entry name" value="P-loop_NTPase"/>
</dbReference>
<dbReference type="InterPro" id="IPR003439">
    <property type="entry name" value="ABC_transporter-like_ATP-bd"/>
</dbReference>
<accession>A0A1M4XG17</accession>
<keyword evidence="7" id="KW-1185">Reference proteome</keyword>
<proteinExistence type="inferred from homology"/>
<name>A0A1M4XG17_9FIRM</name>
<dbReference type="GO" id="GO:0005524">
    <property type="term" value="F:ATP binding"/>
    <property type="evidence" value="ECO:0007669"/>
    <property type="project" value="UniProtKB-KW"/>
</dbReference>
<dbReference type="AlphaFoldDB" id="A0A1M4XG17"/>
<comment type="similarity">
    <text evidence="1">Belongs to the ABC transporter superfamily.</text>
</comment>
<dbReference type="SMART" id="SM00382">
    <property type="entry name" value="AAA"/>
    <property type="match status" value="2"/>
</dbReference>
<organism evidence="6 7">
    <name type="scientific">Tissierella praeacuta DSM 18095</name>
    <dbReference type="NCBI Taxonomy" id="1123404"/>
    <lineage>
        <taxon>Bacteria</taxon>
        <taxon>Bacillati</taxon>
        <taxon>Bacillota</taxon>
        <taxon>Tissierellia</taxon>
        <taxon>Tissierellales</taxon>
        <taxon>Tissierellaceae</taxon>
        <taxon>Tissierella</taxon>
    </lineage>
</organism>
<dbReference type="Pfam" id="PF00005">
    <property type="entry name" value="ABC_tran"/>
    <property type="match status" value="2"/>
</dbReference>
<dbReference type="PANTHER" id="PTHR43776">
    <property type="entry name" value="TRANSPORT ATP-BINDING PROTEIN"/>
    <property type="match status" value="1"/>
</dbReference>
<dbReference type="CDD" id="cd03257">
    <property type="entry name" value="ABC_NikE_OppD_transporters"/>
    <property type="match status" value="2"/>
</dbReference>
<feature type="domain" description="ABC transporter" evidence="5">
    <location>
        <begin position="8"/>
        <end position="257"/>
    </location>
</feature>
<sequence length="539" mass="61570">MKDIKLRVKKLNVEYIKDGNSFKAVSNISFILKAGEVISIIGESGSGKSSLAKALIGLLPVSAKVKGEVGLYPNFLINLESDLKVWSKIRGRKIAYIFQDAQEALNPMMTINDHFKETLLNHFKMSDTEIYKISKEYLEYLNFKDADKILKSYPFELSGGMCQRVCIALCLVLKPEILIADEATSALDVLNQMEIINLLKKIQKDFNLSIIFITHDITVARLIADRIIVMYNGTQVEKGTVEDVFKKPSSDYTKKIIYCNKCLFNLKDKREDRVLNSLPKPLLEIEGVNKRYKNNGFNALSDIGIKINERETVGILGESGCGKSTLAKCIIGLEDIDSGEIFFDGERIDKFRKKERKQIYRKMQMIFQDARNSLNPRRKTIELVNEPNKYMKIYNREDDNPVQDILKEVAINTIHFNSRPPQLSTGQCQRVAIARALMVKPKLLICDEIVSALDVENKLQILKLLLNVRENYNTALIMISHDIQFLKSICDRILIMQDGHIVDEFNICCEDNYCVDKMSTVNELLYVAKEMESQFVDKI</sequence>
<dbReference type="Proteomes" id="UP000184114">
    <property type="component" value="Unassembled WGS sequence"/>
</dbReference>
<evidence type="ECO:0000313" key="7">
    <source>
        <dbReference type="Proteomes" id="UP000184114"/>
    </source>
</evidence>
<evidence type="ECO:0000256" key="4">
    <source>
        <dbReference type="ARBA" id="ARBA00022840"/>
    </source>
</evidence>
<dbReference type="Gene3D" id="3.40.50.300">
    <property type="entry name" value="P-loop containing nucleotide triphosphate hydrolases"/>
    <property type="match status" value="2"/>
</dbReference>
<dbReference type="GO" id="GO:0016887">
    <property type="term" value="F:ATP hydrolysis activity"/>
    <property type="evidence" value="ECO:0007669"/>
    <property type="project" value="InterPro"/>
</dbReference>
<evidence type="ECO:0000256" key="1">
    <source>
        <dbReference type="ARBA" id="ARBA00005417"/>
    </source>
</evidence>
<keyword evidence="4 6" id="KW-0067">ATP-binding</keyword>
<dbReference type="PANTHER" id="PTHR43776:SF7">
    <property type="entry name" value="D,D-DIPEPTIDE TRANSPORT ATP-BINDING PROTEIN DDPF-RELATED"/>
    <property type="match status" value="1"/>
</dbReference>
<dbReference type="InterPro" id="IPR003593">
    <property type="entry name" value="AAA+_ATPase"/>
</dbReference>
<protein>
    <submittedName>
        <fullName evidence="6">Peptide/nickel transport system ATP-binding protein</fullName>
    </submittedName>
</protein>
<dbReference type="InterPro" id="IPR050319">
    <property type="entry name" value="ABC_transp_ATP-bind"/>
</dbReference>
<dbReference type="RefSeq" id="WP_072976303.1">
    <property type="nucleotide sequence ID" value="NZ_FQTY01000011.1"/>
</dbReference>
<keyword evidence="3" id="KW-0547">Nucleotide-binding</keyword>
<dbReference type="PROSITE" id="PS00211">
    <property type="entry name" value="ABC_TRANSPORTER_1"/>
    <property type="match status" value="1"/>
</dbReference>
<evidence type="ECO:0000313" key="6">
    <source>
        <dbReference type="EMBL" id="SHE92419.1"/>
    </source>
</evidence>
<dbReference type="InterPro" id="IPR017871">
    <property type="entry name" value="ABC_transporter-like_CS"/>
</dbReference>
<dbReference type="GO" id="GO:0055085">
    <property type="term" value="P:transmembrane transport"/>
    <property type="evidence" value="ECO:0007669"/>
    <property type="project" value="UniProtKB-ARBA"/>
</dbReference>
<dbReference type="GeneID" id="90995400"/>
<dbReference type="STRING" id="1123404.SAMN02745784_02237"/>
<evidence type="ECO:0000256" key="2">
    <source>
        <dbReference type="ARBA" id="ARBA00022448"/>
    </source>
</evidence>
<reference evidence="7" key="1">
    <citation type="submission" date="2016-11" db="EMBL/GenBank/DDBJ databases">
        <authorList>
            <person name="Varghese N."/>
            <person name="Submissions S."/>
        </authorList>
    </citation>
    <scope>NUCLEOTIDE SEQUENCE [LARGE SCALE GENOMIC DNA]</scope>
    <source>
        <strain evidence="7">DSM 18095</strain>
    </source>
</reference>
<feature type="domain" description="ABC transporter" evidence="5">
    <location>
        <begin position="283"/>
        <end position="523"/>
    </location>
</feature>
<dbReference type="NCBIfam" id="NF007739">
    <property type="entry name" value="PRK10419.1"/>
    <property type="match status" value="2"/>
</dbReference>
<evidence type="ECO:0000259" key="5">
    <source>
        <dbReference type="PROSITE" id="PS50893"/>
    </source>
</evidence>
<dbReference type="PROSITE" id="PS50893">
    <property type="entry name" value="ABC_TRANSPORTER_2"/>
    <property type="match status" value="2"/>
</dbReference>